<dbReference type="PANTHER" id="PTHR43531">
    <property type="entry name" value="PROTEIN ICFG"/>
    <property type="match status" value="1"/>
</dbReference>
<comment type="similarity">
    <text evidence="3">Belongs to the methyl-accepting chemotaxis (MCP) protein family.</text>
</comment>
<dbReference type="RefSeq" id="WP_404615691.1">
    <property type="nucleotide sequence ID" value="NZ_JADIKK010000008.1"/>
</dbReference>
<dbReference type="InterPro" id="IPR004089">
    <property type="entry name" value="MCPsignal_dom"/>
</dbReference>
<dbReference type="Pfam" id="PF00015">
    <property type="entry name" value="MCPsignal"/>
    <property type="match status" value="1"/>
</dbReference>
<gene>
    <name evidence="7" type="ORF">ISP25_17300</name>
</gene>
<dbReference type="PROSITE" id="PS50111">
    <property type="entry name" value="CHEMOTAXIS_TRANSDUC_2"/>
    <property type="match status" value="1"/>
</dbReference>
<evidence type="ECO:0000256" key="1">
    <source>
        <dbReference type="ARBA" id="ARBA00022481"/>
    </source>
</evidence>
<organism evidence="7 8">
    <name type="scientific">Rhodanobacter hydrolyticus</name>
    <dbReference type="NCBI Taxonomy" id="2250595"/>
    <lineage>
        <taxon>Bacteria</taxon>
        <taxon>Pseudomonadati</taxon>
        <taxon>Pseudomonadota</taxon>
        <taxon>Gammaproteobacteria</taxon>
        <taxon>Lysobacterales</taxon>
        <taxon>Rhodanobacteraceae</taxon>
        <taxon>Rhodanobacter</taxon>
    </lineage>
</organism>
<proteinExistence type="inferred from homology"/>
<accession>A0ABW8J945</accession>
<evidence type="ECO:0000313" key="8">
    <source>
        <dbReference type="Proteomes" id="UP001620339"/>
    </source>
</evidence>
<feature type="domain" description="Methyl-accepting transducer" evidence="6">
    <location>
        <begin position="257"/>
        <end position="486"/>
    </location>
</feature>
<evidence type="ECO:0000256" key="5">
    <source>
        <dbReference type="SAM" id="Coils"/>
    </source>
</evidence>
<keyword evidence="5" id="KW-0175">Coiled coil</keyword>
<name>A0ABW8J945_9GAMM</name>
<feature type="coiled-coil region" evidence="5">
    <location>
        <begin position="276"/>
        <end position="303"/>
    </location>
</feature>
<evidence type="ECO:0000256" key="3">
    <source>
        <dbReference type="ARBA" id="ARBA00029447"/>
    </source>
</evidence>
<dbReference type="PRINTS" id="PR00260">
    <property type="entry name" value="CHEMTRNSDUCR"/>
</dbReference>
<keyword evidence="2 4" id="KW-0807">Transducer</keyword>
<dbReference type="EMBL" id="JADIKK010000008">
    <property type="protein sequence ID" value="MFK2878831.1"/>
    <property type="molecule type" value="Genomic_DNA"/>
</dbReference>
<keyword evidence="1" id="KW-0488">Methylation</keyword>
<dbReference type="Proteomes" id="UP001620339">
    <property type="component" value="Unassembled WGS sequence"/>
</dbReference>
<keyword evidence="8" id="KW-1185">Reference proteome</keyword>
<sequence>MKFKTRILLLPGVTLALFVAGWLASSTIASRSATMVSALGTDDYPYLEGVTQLDELSKRTTQTIQSAVAEGDKSKLDDVKAIATEAAATSKRMLALNGHQDTAKTLGDAYDAYVKSATDAASVMLGGKGDTASKVSAMQDAQHALETLLNHEIAAARADVQQHLDASAQGVHRAMVANTVSGAAIVVVLVLGAWLVLRAITRDLGAEPEHLREIVGRIAAGDLRHEANDTAHSESVLGRLQGMMKQLGEIVGSIRSASQTVGEASAQITEGNDDLSQRSQDQAAALEQTAASMEEMNASVRHNADNASHVDQLARSARTQAEQGGRVVAEANAAMQAIDASSRRIADIVGLIDEIAFQTNLLALNAAVEAARAGEQGRGFAVVAGEVRSLAQRSAGAAKEIKALIADSVDKVNIGSELVERSGQTLAGIIDSVKKVTDSVAEIVAASQEQATGIDEVSRTITAMDDNTQRNAALVEQVSATSRSMHEQASTLLRQVAFFTLGESTSSHVDTFALEHEPGTELALYD</sequence>
<evidence type="ECO:0000259" key="6">
    <source>
        <dbReference type="PROSITE" id="PS50111"/>
    </source>
</evidence>
<comment type="caution">
    <text evidence="7">The sequence shown here is derived from an EMBL/GenBank/DDBJ whole genome shotgun (WGS) entry which is preliminary data.</text>
</comment>
<evidence type="ECO:0000256" key="4">
    <source>
        <dbReference type="PROSITE-ProRule" id="PRU00284"/>
    </source>
</evidence>
<protein>
    <submittedName>
        <fullName evidence="7">Chemotaxis protein</fullName>
    </submittedName>
</protein>
<dbReference type="InterPro" id="IPR004090">
    <property type="entry name" value="Chemotax_Me-accpt_rcpt"/>
</dbReference>
<dbReference type="CDD" id="cd11386">
    <property type="entry name" value="MCP_signal"/>
    <property type="match status" value="1"/>
</dbReference>
<reference evidence="7 8" key="1">
    <citation type="submission" date="2020-10" db="EMBL/GenBank/DDBJ databases">
        <title>Phylogeny of dyella-like bacteria.</title>
        <authorList>
            <person name="Fu J."/>
        </authorList>
    </citation>
    <scope>NUCLEOTIDE SEQUENCE [LARGE SCALE GENOMIC DNA]</scope>
    <source>
        <strain evidence="7 8">KACC 19113</strain>
    </source>
</reference>
<dbReference type="PANTHER" id="PTHR43531:SF14">
    <property type="entry name" value="METHYL-ACCEPTING CHEMOTAXIS PROTEIN I-RELATED"/>
    <property type="match status" value="1"/>
</dbReference>
<dbReference type="SMART" id="SM00283">
    <property type="entry name" value="MA"/>
    <property type="match status" value="1"/>
</dbReference>
<dbReference type="Gene3D" id="1.10.287.950">
    <property type="entry name" value="Methyl-accepting chemotaxis protein"/>
    <property type="match status" value="1"/>
</dbReference>
<dbReference type="InterPro" id="IPR051310">
    <property type="entry name" value="MCP_chemotaxis"/>
</dbReference>
<evidence type="ECO:0000313" key="7">
    <source>
        <dbReference type="EMBL" id="MFK2878831.1"/>
    </source>
</evidence>
<dbReference type="SUPFAM" id="SSF58104">
    <property type="entry name" value="Methyl-accepting chemotaxis protein (MCP) signaling domain"/>
    <property type="match status" value="1"/>
</dbReference>
<evidence type="ECO:0000256" key="2">
    <source>
        <dbReference type="ARBA" id="ARBA00023224"/>
    </source>
</evidence>